<dbReference type="Gene3D" id="1.10.10.10">
    <property type="entry name" value="Winged helix-like DNA-binding domain superfamily/Winged helix DNA-binding domain"/>
    <property type="match status" value="1"/>
</dbReference>
<dbReference type="SUPFAM" id="SSF50037">
    <property type="entry name" value="C-terminal domain of transcriptional repressors"/>
    <property type="match status" value="1"/>
</dbReference>
<dbReference type="InterPro" id="IPR050536">
    <property type="entry name" value="DtxR_MntR_Metal-Reg"/>
</dbReference>
<dbReference type="InterPro" id="IPR008988">
    <property type="entry name" value="Transcriptional_repressor_C"/>
</dbReference>
<comment type="subcellular location">
    <subcellularLocation>
        <location evidence="1">Cytoplasm</location>
    </subcellularLocation>
</comment>
<dbReference type="AlphaFoldDB" id="A0A0H4T3X0"/>
<evidence type="ECO:0000313" key="5">
    <source>
        <dbReference type="EMBL" id="AKQ01415.1"/>
    </source>
</evidence>
<dbReference type="SMART" id="SM00899">
    <property type="entry name" value="FeoA"/>
    <property type="match status" value="1"/>
</dbReference>
<dbReference type="InterPro" id="IPR036388">
    <property type="entry name" value="WH-like_DNA-bd_sf"/>
</dbReference>
<dbReference type="SMART" id="SM00529">
    <property type="entry name" value="HTH_DTXR"/>
    <property type="match status" value="1"/>
</dbReference>
<dbReference type="InterPro" id="IPR007167">
    <property type="entry name" value="Fe-transptr_FeoA-like"/>
</dbReference>
<comment type="subunit">
    <text evidence="2">Homodimer.</text>
</comment>
<dbReference type="InterPro" id="IPR038157">
    <property type="entry name" value="FeoA_core_dom"/>
</dbReference>
<name>A0A0H4T3X0_9DELT</name>
<dbReference type="GO" id="GO:0046983">
    <property type="term" value="F:protein dimerization activity"/>
    <property type="evidence" value="ECO:0007669"/>
    <property type="project" value="InterPro"/>
</dbReference>
<keyword evidence="3" id="KW-0408">Iron</keyword>
<dbReference type="PANTHER" id="PTHR33238">
    <property type="entry name" value="IRON (METAL) DEPENDENT REPRESSOR, DTXR FAMILY"/>
    <property type="match status" value="1"/>
</dbReference>
<evidence type="ECO:0000259" key="4">
    <source>
        <dbReference type="SMART" id="SM00899"/>
    </source>
</evidence>
<dbReference type="Gene3D" id="2.30.30.90">
    <property type="match status" value="1"/>
</dbReference>
<sequence length="215" mass="24264">MTEQGQDEILELLWTLREEGKTRRDEVLRSTVESGPECLLEELIGRGMVHASGEEILLTKDGEGRARGIIRRHRLAEVLLQNLFELDNVQLENSACQFEHILSEPVVESVCTFLGHPPACPHGRPIPRGECCDRIRTEIRPLVMRLTEASLGAIVRIVFITPRSKRRLEKLSSLGIVPGSRLRLLQRNPSFVLEIGQTTVAVDRDITDEIYVKPT</sequence>
<proteinExistence type="predicted"/>
<dbReference type="PANTHER" id="PTHR33238:SF11">
    <property type="entry name" value="TRANSCRIPTIONAL REGULATOR MNTR"/>
    <property type="match status" value="1"/>
</dbReference>
<dbReference type="GO" id="GO:0046914">
    <property type="term" value="F:transition metal ion binding"/>
    <property type="evidence" value="ECO:0007669"/>
    <property type="project" value="InterPro"/>
</dbReference>
<reference evidence="5" key="1">
    <citation type="journal article" date="2015" name="ISME J.">
        <title>Aquifer environment selects for microbial species cohorts in sediment and groundwater.</title>
        <authorList>
            <person name="Hug L.A."/>
            <person name="Thomas B.C."/>
            <person name="Brown C.T."/>
            <person name="Frischkorn K.R."/>
            <person name="Williams K.H."/>
            <person name="Tringe S.G."/>
            <person name="Banfield J.F."/>
        </authorList>
    </citation>
    <scope>NUCLEOTIDE SEQUENCE</scope>
</reference>
<dbReference type="EMBL" id="KT006965">
    <property type="protein sequence ID" value="AKQ01415.1"/>
    <property type="molecule type" value="Genomic_DNA"/>
</dbReference>
<organism evidence="5">
    <name type="scientific">uncultured delta proteobacterium Rifle_16ft_4_minimus_184</name>
    <dbReference type="NCBI Taxonomy" id="1665175"/>
    <lineage>
        <taxon>Bacteria</taxon>
        <taxon>Deltaproteobacteria</taxon>
        <taxon>environmental samples</taxon>
    </lineage>
</organism>
<dbReference type="SUPFAM" id="SSF47979">
    <property type="entry name" value="Iron-dependent repressor protein, dimerization domain"/>
    <property type="match status" value="1"/>
</dbReference>
<evidence type="ECO:0000256" key="3">
    <source>
        <dbReference type="ARBA" id="ARBA00023004"/>
    </source>
</evidence>
<evidence type="ECO:0000256" key="2">
    <source>
        <dbReference type="ARBA" id="ARBA00011738"/>
    </source>
</evidence>
<dbReference type="GO" id="GO:0005737">
    <property type="term" value="C:cytoplasm"/>
    <property type="evidence" value="ECO:0007669"/>
    <property type="project" value="UniProtKB-SubCell"/>
</dbReference>
<protein>
    <submittedName>
        <fullName evidence="5">Iron dependent repressor, DtxR family transcriptional regulator, Mn-dependent transcriptional regulator</fullName>
    </submittedName>
</protein>
<dbReference type="InterPro" id="IPR036421">
    <property type="entry name" value="Fe_dep_repressor_sf"/>
</dbReference>
<evidence type="ECO:0000256" key="1">
    <source>
        <dbReference type="ARBA" id="ARBA00004496"/>
    </source>
</evidence>
<dbReference type="Pfam" id="PF04023">
    <property type="entry name" value="FeoA"/>
    <property type="match status" value="1"/>
</dbReference>
<accession>A0A0H4T3X0</accession>
<feature type="domain" description="Ferrous iron transporter FeoA-like" evidence="4">
    <location>
        <begin position="144"/>
        <end position="214"/>
    </location>
</feature>
<dbReference type="GO" id="GO:0003700">
    <property type="term" value="F:DNA-binding transcription factor activity"/>
    <property type="evidence" value="ECO:0007669"/>
    <property type="project" value="InterPro"/>
</dbReference>
<dbReference type="Pfam" id="PF02742">
    <property type="entry name" value="Fe_dep_repr_C"/>
    <property type="match status" value="1"/>
</dbReference>
<dbReference type="InterPro" id="IPR022689">
    <property type="entry name" value="Iron_dep_repressor"/>
</dbReference>
<dbReference type="InterPro" id="IPR001367">
    <property type="entry name" value="Fe_dep_repressor"/>
</dbReference>